<feature type="domain" description="Helicase C-terminal" evidence="9">
    <location>
        <begin position="320"/>
        <end position="474"/>
    </location>
</feature>
<comment type="caution">
    <text evidence="10">The sequence shown here is derived from an EMBL/GenBank/DDBJ whole genome shotgun (WGS) entry which is preliminary data.</text>
</comment>
<dbReference type="Gene3D" id="3.40.50.10810">
    <property type="entry name" value="Tandem AAA-ATPase domain"/>
    <property type="match status" value="1"/>
</dbReference>
<dbReference type="EMBL" id="CAKKNE010000003">
    <property type="protein sequence ID" value="CAH0371448.1"/>
    <property type="molecule type" value="Genomic_DNA"/>
</dbReference>
<feature type="domain" description="Helicase ATP-binding" evidence="8">
    <location>
        <begin position="33"/>
        <end position="196"/>
    </location>
</feature>
<accession>A0A8J2SJ21</accession>
<dbReference type="GO" id="GO:0016787">
    <property type="term" value="F:hydrolase activity"/>
    <property type="evidence" value="ECO:0007669"/>
    <property type="project" value="UniProtKB-KW"/>
</dbReference>
<name>A0A8J2SJ21_9STRA</name>
<evidence type="ECO:0000259" key="7">
    <source>
        <dbReference type="PROSITE" id="PS50199"/>
    </source>
</evidence>
<dbReference type="GO" id="GO:0031297">
    <property type="term" value="P:replication fork processing"/>
    <property type="evidence" value="ECO:0007669"/>
    <property type="project" value="TreeGrafter"/>
</dbReference>
<dbReference type="InterPro" id="IPR036443">
    <property type="entry name" value="Znf_RanBP2_sf"/>
</dbReference>
<organism evidence="10 11">
    <name type="scientific">Pelagomonas calceolata</name>
    <dbReference type="NCBI Taxonomy" id="35677"/>
    <lineage>
        <taxon>Eukaryota</taxon>
        <taxon>Sar</taxon>
        <taxon>Stramenopiles</taxon>
        <taxon>Ochrophyta</taxon>
        <taxon>Pelagophyceae</taxon>
        <taxon>Pelagomonadales</taxon>
        <taxon>Pelagomonadaceae</taxon>
        <taxon>Pelagomonas</taxon>
    </lineage>
</organism>
<dbReference type="CDD" id="cd18793">
    <property type="entry name" value="SF2_C_SNF"/>
    <property type="match status" value="1"/>
</dbReference>
<protein>
    <submittedName>
        <fullName evidence="10">Uncharacterized protein</fullName>
    </submittedName>
</protein>
<dbReference type="Gene3D" id="1.10.30.50">
    <property type="match status" value="1"/>
</dbReference>
<evidence type="ECO:0000256" key="6">
    <source>
        <dbReference type="SAM" id="MobiDB-lite"/>
    </source>
</evidence>
<dbReference type="InterPro" id="IPR001650">
    <property type="entry name" value="Helicase_C-like"/>
</dbReference>
<dbReference type="CDD" id="cd18010">
    <property type="entry name" value="DEXHc_HARP_SMARCAL1"/>
    <property type="match status" value="1"/>
</dbReference>
<evidence type="ECO:0000256" key="2">
    <source>
        <dbReference type="ARBA" id="ARBA00022771"/>
    </source>
</evidence>
<dbReference type="SMART" id="SM00490">
    <property type="entry name" value="HELICc"/>
    <property type="match status" value="1"/>
</dbReference>
<evidence type="ECO:0000256" key="4">
    <source>
        <dbReference type="ARBA" id="ARBA00022833"/>
    </source>
</evidence>
<dbReference type="CDD" id="cd00085">
    <property type="entry name" value="HNHc"/>
    <property type="match status" value="1"/>
</dbReference>
<dbReference type="Gene3D" id="2.30.30.380">
    <property type="entry name" value="Zn-finger domain of Sec23/24"/>
    <property type="match status" value="1"/>
</dbReference>
<dbReference type="InterPro" id="IPR027417">
    <property type="entry name" value="P-loop_NTPase"/>
</dbReference>
<dbReference type="SMART" id="SM00487">
    <property type="entry name" value="DEXDc"/>
    <property type="match status" value="1"/>
</dbReference>
<evidence type="ECO:0000259" key="8">
    <source>
        <dbReference type="PROSITE" id="PS51192"/>
    </source>
</evidence>
<dbReference type="Pfam" id="PF00271">
    <property type="entry name" value="Helicase_C"/>
    <property type="match status" value="1"/>
</dbReference>
<reference evidence="10" key="1">
    <citation type="submission" date="2021-11" db="EMBL/GenBank/DDBJ databases">
        <authorList>
            <consortium name="Genoscope - CEA"/>
            <person name="William W."/>
        </authorList>
    </citation>
    <scope>NUCLEOTIDE SEQUENCE</scope>
</reference>
<evidence type="ECO:0000256" key="1">
    <source>
        <dbReference type="ARBA" id="ARBA00022723"/>
    </source>
</evidence>
<dbReference type="GO" id="GO:0006281">
    <property type="term" value="P:DNA repair"/>
    <property type="evidence" value="ECO:0007669"/>
    <property type="project" value="TreeGrafter"/>
</dbReference>
<keyword evidence="11" id="KW-1185">Reference proteome</keyword>
<dbReference type="Proteomes" id="UP000789595">
    <property type="component" value="Unassembled WGS sequence"/>
</dbReference>
<dbReference type="GO" id="GO:0003676">
    <property type="term" value="F:nucleic acid binding"/>
    <property type="evidence" value="ECO:0007669"/>
    <property type="project" value="InterPro"/>
</dbReference>
<evidence type="ECO:0000313" key="11">
    <source>
        <dbReference type="Proteomes" id="UP000789595"/>
    </source>
</evidence>
<dbReference type="InterPro" id="IPR014001">
    <property type="entry name" value="Helicase_ATP-bd"/>
</dbReference>
<evidence type="ECO:0000256" key="3">
    <source>
        <dbReference type="ARBA" id="ARBA00022801"/>
    </source>
</evidence>
<keyword evidence="3" id="KW-0378">Hydrolase</keyword>
<dbReference type="GO" id="GO:0005524">
    <property type="term" value="F:ATP binding"/>
    <property type="evidence" value="ECO:0007669"/>
    <property type="project" value="InterPro"/>
</dbReference>
<dbReference type="GO" id="GO:0004519">
    <property type="term" value="F:endonuclease activity"/>
    <property type="evidence" value="ECO:0007669"/>
    <property type="project" value="InterPro"/>
</dbReference>
<dbReference type="Pfam" id="PF01844">
    <property type="entry name" value="HNH"/>
    <property type="match status" value="1"/>
</dbReference>
<dbReference type="PANTHER" id="PTHR45766:SF6">
    <property type="entry name" value="SWI_SNF-RELATED MATRIX-ASSOCIATED ACTIN-DEPENDENT REGULATOR OF CHROMATIN SUBFAMILY A-LIKE PROTEIN 1"/>
    <property type="match status" value="1"/>
</dbReference>
<dbReference type="InterPro" id="IPR001876">
    <property type="entry name" value="Znf_RanBP2"/>
</dbReference>
<feature type="region of interest" description="Disordered" evidence="6">
    <location>
        <begin position="540"/>
        <end position="585"/>
    </location>
</feature>
<evidence type="ECO:0000256" key="5">
    <source>
        <dbReference type="PROSITE-ProRule" id="PRU00322"/>
    </source>
</evidence>
<dbReference type="InterPro" id="IPR049730">
    <property type="entry name" value="SNF2/RAD54-like_C"/>
</dbReference>
<dbReference type="Gene3D" id="3.40.50.300">
    <property type="entry name" value="P-loop containing nucleotide triphosphate hydrolases"/>
    <property type="match status" value="1"/>
</dbReference>
<feature type="domain" description="RanBP2-type" evidence="7">
    <location>
        <begin position="592"/>
        <end position="622"/>
    </location>
</feature>
<dbReference type="OrthoDB" id="2801544at2759"/>
<dbReference type="GO" id="GO:0008270">
    <property type="term" value="F:zinc ion binding"/>
    <property type="evidence" value="ECO:0007669"/>
    <property type="project" value="UniProtKB-KW"/>
</dbReference>
<dbReference type="SMART" id="SM00507">
    <property type="entry name" value="HNHc"/>
    <property type="match status" value="1"/>
</dbReference>
<sequence>MATTLAPRAPFDAKKAAAAMDAKLLPFQKEGVAFGRQVKGRVLIADEMGCGKSAQAIRLCLEYADEAPVLIVCPASLRYTWAHEIEKWLPTLAPSEVSIAKGRADREAVARKGVRFVIVTYSLFTESSQVASAVRQRKFRVVVVDESHSLRTRDSQRTKLLLPIMKNASRLLLLSGTPALARPVELYAQVHALDEKEFGTYSAYTKRYCNARRGRFGWDVTGCSNAQELHSKLAKVMVRRLKRDVLSQLPLVRKRRQLVAVEAVDKKALDESKKACSSLGDASRAIANASNEDAWEKRGEKQVALGDAWQKSGLAKASAVAAYALDLLQNQGTKILVFAHHKAVMDALEQNLVRGLKGAKAMMRIDGTTPPRERQRLVEAFQNNPGTRLALLSVTAAGTGLTLTAASAVLFAELHWTPGVLVQAEDRAHRIGQHASVNVHYLVLKDESQSVDMALWRAIGNKVKVVGKTIDGMEKASLGATAATAPRSEQDALVSFFDQEGARAQQVAKADIRSFFAPKKKKAPPPELDDAALIRATEAAERAAAAPKPKRYDPRTLLAAPAPAPPKKRRSSEGSGSAADPLDLCLSSDDEKEDQRWPCSACTFANDSKRTTCEICATPRVRASSSSTAAVPRRSSASSTSSSPLTTRYAFSVSANTGRVSAFSSREGAPFARLMDAFDPAVLVDGEGRLLPLSADDLGLDDDDDARAVKKFVAAWRSLRAVDRQTLSGDELLEEALDVELRKRRASSSDKCFDRGVARPRKRARADGDEDDDKRACPWCEKPLPSDAPDGSFCDWACASEHKLRKPNNSQASRSQLFALEHGVCTACGLDAHALYRRVKALTPPERFQVLMATPGFAPRGKKDRRLDTCLECDYWQADHIIPVAEGGGCCSLDNFRTLCTPCHQKETNALRQRLVARKNAAAAAGTRDLRSFFAVTGK</sequence>
<dbReference type="PROSITE" id="PS51194">
    <property type="entry name" value="HELICASE_CTER"/>
    <property type="match status" value="1"/>
</dbReference>
<keyword evidence="4" id="KW-0862">Zinc</keyword>
<dbReference type="PROSITE" id="PS50199">
    <property type="entry name" value="ZF_RANBP2_2"/>
    <property type="match status" value="1"/>
</dbReference>
<dbReference type="InterPro" id="IPR038718">
    <property type="entry name" value="SNF2-like_sf"/>
</dbReference>
<keyword evidence="2 5" id="KW-0863">Zinc-finger</keyword>
<dbReference type="PROSITE" id="PS01358">
    <property type="entry name" value="ZF_RANBP2_1"/>
    <property type="match status" value="1"/>
</dbReference>
<dbReference type="InterPro" id="IPR002711">
    <property type="entry name" value="HNH"/>
</dbReference>
<dbReference type="InterPro" id="IPR000330">
    <property type="entry name" value="SNF2_N"/>
</dbReference>
<dbReference type="PROSITE" id="PS51192">
    <property type="entry name" value="HELICASE_ATP_BIND_1"/>
    <property type="match status" value="1"/>
</dbReference>
<gene>
    <name evidence="10" type="ORF">PECAL_3P13930</name>
</gene>
<dbReference type="PANTHER" id="PTHR45766">
    <property type="entry name" value="DNA ANNEALING HELICASE AND ENDONUCLEASE ZRANB3 FAMILY MEMBER"/>
    <property type="match status" value="1"/>
</dbReference>
<evidence type="ECO:0000313" key="10">
    <source>
        <dbReference type="EMBL" id="CAH0371448.1"/>
    </source>
</evidence>
<evidence type="ECO:0000259" key="9">
    <source>
        <dbReference type="PROSITE" id="PS51194"/>
    </source>
</evidence>
<dbReference type="GO" id="GO:0043596">
    <property type="term" value="C:nuclear replication fork"/>
    <property type="evidence" value="ECO:0007669"/>
    <property type="project" value="TreeGrafter"/>
</dbReference>
<keyword evidence="1" id="KW-0479">Metal-binding</keyword>
<dbReference type="SUPFAM" id="SSF52540">
    <property type="entry name" value="P-loop containing nucleoside triphosphate hydrolases"/>
    <property type="match status" value="2"/>
</dbReference>
<dbReference type="SUPFAM" id="SSF90209">
    <property type="entry name" value="Ran binding protein zinc finger-like"/>
    <property type="match status" value="1"/>
</dbReference>
<feature type="region of interest" description="Disordered" evidence="6">
    <location>
        <begin position="624"/>
        <end position="643"/>
    </location>
</feature>
<dbReference type="SMART" id="SM00547">
    <property type="entry name" value="ZnF_RBZ"/>
    <property type="match status" value="1"/>
</dbReference>
<dbReference type="AlphaFoldDB" id="A0A8J2SJ21"/>
<proteinExistence type="predicted"/>
<dbReference type="InterPro" id="IPR003615">
    <property type="entry name" value="HNH_nuc"/>
</dbReference>
<dbReference type="Pfam" id="PF00176">
    <property type="entry name" value="SNF2-rel_dom"/>
    <property type="match status" value="1"/>
</dbReference>